<dbReference type="RefSeq" id="WP_199706906.1">
    <property type="nucleotide sequence ID" value="NZ_JAEMNV010000008.1"/>
</dbReference>
<dbReference type="EMBL" id="JAEMNV010000008">
    <property type="protein sequence ID" value="MBJ8341848.1"/>
    <property type="molecule type" value="Genomic_DNA"/>
</dbReference>
<keyword evidence="2" id="KW-0238">DNA-binding</keyword>
<reference evidence="5" key="1">
    <citation type="submission" date="2020-12" db="EMBL/GenBank/DDBJ databases">
        <title>Antrihabitans popcorni sp. nov. and Antrihabitans auranticaus sp. nov., isolated from a larva cave.</title>
        <authorList>
            <person name="Lee S.D."/>
            <person name="Kim I.S."/>
        </authorList>
    </citation>
    <scope>NUCLEOTIDE SEQUENCE</scope>
    <source>
        <strain evidence="5">YC3-6</strain>
    </source>
</reference>
<dbReference type="Proteomes" id="UP000655868">
    <property type="component" value="Unassembled WGS sequence"/>
</dbReference>
<keyword evidence="3" id="KW-0804">Transcription</keyword>
<dbReference type="Pfam" id="PF14525">
    <property type="entry name" value="AraC_binding_2"/>
    <property type="match status" value="1"/>
</dbReference>
<evidence type="ECO:0000256" key="2">
    <source>
        <dbReference type="ARBA" id="ARBA00023125"/>
    </source>
</evidence>
<feature type="domain" description="HTH araC/xylS-type" evidence="4">
    <location>
        <begin position="226"/>
        <end position="328"/>
    </location>
</feature>
<dbReference type="InterPro" id="IPR018060">
    <property type="entry name" value="HTH_AraC"/>
</dbReference>
<dbReference type="InterPro" id="IPR035418">
    <property type="entry name" value="AraC-bd_2"/>
</dbReference>
<name>A0A934NUI8_9NOCA</name>
<proteinExistence type="predicted"/>
<dbReference type="SMART" id="SM00342">
    <property type="entry name" value="HTH_ARAC"/>
    <property type="match status" value="1"/>
</dbReference>
<dbReference type="PANTHER" id="PTHR46796:SF12">
    <property type="entry name" value="HTH-TYPE DNA-BINDING TRANSCRIPTIONAL ACTIVATOR EUTR"/>
    <property type="match status" value="1"/>
</dbReference>
<sequence>MTKASPLERFQVLQSDDLDEFRTSVSHLLTPHRLTPLGRAESIRTKVCHADLGAVSLVYGQHRGAELGAQLVEQLDYYDVNLSIGGFNEITCRGEQVIVDPTTACIISPRMRADMKLSEAYRQLHVRIERIALDRQLEQLTGRPVTEPIRFDARMDLTAPASASWLRSVRALTRDLDQPGGLADSPLGAEPWINLMMSGLLIAAHNNYSHLLDSAQTLPRRPPPVKRAIELIERHPDAQLGVEQLAEVAGVSARSLQRHFRETVGLSPHEYVQRVRLARVHTELQLSRPGSGATVTDVALRWGFTHVPRFAGLYQERYGVAPSETLRSEPPS</sequence>
<accession>A0A934NUI8</accession>
<evidence type="ECO:0000313" key="5">
    <source>
        <dbReference type="EMBL" id="MBJ8341848.1"/>
    </source>
</evidence>
<dbReference type="Pfam" id="PF12833">
    <property type="entry name" value="HTH_18"/>
    <property type="match status" value="1"/>
</dbReference>
<dbReference type="InterPro" id="IPR009057">
    <property type="entry name" value="Homeodomain-like_sf"/>
</dbReference>
<comment type="caution">
    <text evidence="5">The sequence shown here is derived from an EMBL/GenBank/DDBJ whole genome shotgun (WGS) entry which is preliminary data.</text>
</comment>
<evidence type="ECO:0000256" key="3">
    <source>
        <dbReference type="ARBA" id="ARBA00023163"/>
    </source>
</evidence>
<dbReference type="Gene3D" id="1.10.10.60">
    <property type="entry name" value="Homeodomain-like"/>
    <property type="match status" value="1"/>
</dbReference>
<keyword evidence="6" id="KW-1185">Reference proteome</keyword>
<evidence type="ECO:0000259" key="4">
    <source>
        <dbReference type="PROSITE" id="PS01124"/>
    </source>
</evidence>
<dbReference type="PROSITE" id="PS01124">
    <property type="entry name" value="HTH_ARAC_FAMILY_2"/>
    <property type="match status" value="1"/>
</dbReference>
<organism evidence="5 6">
    <name type="scientific">Antrihabitans stalagmiti</name>
    <dbReference type="NCBI Taxonomy" id="2799499"/>
    <lineage>
        <taxon>Bacteria</taxon>
        <taxon>Bacillati</taxon>
        <taxon>Actinomycetota</taxon>
        <taxon>Actinomycetes</taxon>
        <taxon>Mycobacteriales</taxon>
        <taxon>Nocardiaceae</taxon>
        <taxon>Antrihabitans</taxon>
    </lineage>
</organism>
<dbReference type="PANTHER" id="PTHR46796">
    <property type="entry name" value="HTH-TYPE TRANSCRIPTIONAL ACTIVATOR RHAS-RELATED"/>
    <property type="match status" value="1"/>
</dbReference>
<evidence type="ECO:0000313" key="6">
    <source>
        <dbReference type="Proteomes" id="UP000655868"/>
    </source>
</evidence>
<gene>
    <name evidence="5" type="ORF">JGU71_23460</name>
</gene>
<dbReference type="AlphaFoldDB" id="A0A934NUI8"/>
<dbReference type="GO" id="GO:0003700">
    <property type="term" value="F:DNA-binding transcription factor activity"/>
    <property type="evidence" value="ECO:0007669"/>
    <property type="project" value="InterPro"/>
</dbReference>
<evidence type="ECO:0000256" key="1">
    <source>
        <dbReference type="ARBA" id="ARBA00023015"/>
    </source>
</evidence>
<dbReference type="SUPFAM" id="SSF46689">
    <property type="entry name" value="Homeodomain-like"/>
    <property type="match status" value="2"/>
</dbReference>
<dbReference type="GO" id="GO:0043565">
    <property type="term" value="F:sequence-specific DNA binding"/>
    <property type="evidence" value="ECO:0007669"/>
    <property type="project" value="InterPro"/>
</dbReference>
<keyword evidence="1" id="KW-0805">Transcription regulation</keyword>
<dbReference type="InterPro" id="IPR050204">
    <property type="entry name" value="AraC_XylS_family_regulators"/>
</dbReference>
<protein>
    <submittedName>
        <fullName evidence="5">AraC family transcriptional regulator</fullName>
    </submittedName>
</protein>